<sequence>MSSRAGLFLLFVFLAFFGFSTSAPIPSRSSRHVINLVERYDSNDNELLTRSFDDTLVDRELYTADPVVNSKRDYLFALIESRDTFGDVAERDLEDILNSEERDFEDDSEYDFAKRESEILERRGLGAKIRHAFKSAFHKVGHFFKTTGAKIAKFGLKIAAAGASIISKAARFIPGIGTGISTALKGIATGVNAASNKIHANLGKKLGKVANGLNYVINPLKAAGKKLGKKGKVVKKEMLRAGLFSVFLIFVSFIGSISCAPLPERASLSVVKRQEDLSDFLARELDFADSSVYVKRDYSSVLDDREFDDLSSLLYERDLDELVDELYERDDLYSAPLYRRKSIFTKIKHAFQHAAHAVGHAFHAVGHAVVHAAKAVGHFVKTTGKKIAKLGLKIYAAGAAIAAKVVRFIPGIGTGVATALKGVSAGANAASNKIHANLGKFGNKLDHGLNYVINPMGSATKHMGKGGKALSALLG</sequence>
<dbReference type="Proteomes" id="UP000284706">
    <property type="component" value="Unassembled WGS sequence"/>
</dbReference>
<dbReference type="OrthoDB" id="3114006at2759"/>
<gene>
    <name evidence="2" type="ORF">CVT26_008330</name>
</gene>
<dbReference type="AlphaFoldDB" id="A0A409XY75"/>
<dbReference type="EMBL" id="NHYE01001419">
    <property type="protein sequence ID" value="PPQ95679.1"/>
    <property type="molecule type" value="Genomic_DNA"/>
</dbReference>
<dbReference type="STRING" id="231916.A0A409XY75"/>
<organism evidence="2 3">
    <name type="scientific">Gymnopilus dilepis</name>
    <dbReference type="NCBI Taxonomy" id="231916"/>
    <lineage>
        <taxon>Eukaryota</taxon>
        <taxon>Fungi</taxon>
        <taxon>Dikarya</taxon>
        <taxon>Basidiomycota</taxon>
        <taxon>Agaricomycotina</taxon>
        <taxon>Agaricomycetes</taxon>
        <taxon>Agaricomycetidae</taxon>
        <taxon>Agaricales</taxon>
        <taxon>Agaricineae</taxon>
        <taxon>Hymenogastraceae</taxon>
        <taxon>Gymnopilus</taxon>
    </lineage>
</organism>
<comment type="caution">
    <text evidence="2">The sequence shown here is derived from an EMBL/GenBank/DDBJ whole genome shotgun (WGS) entry which is preliminary data.</text>
</comment>
<protein>
    <submittedName>
        <fullName evidence="2">Uncharacterized protein</fullName>
    </submittedName>
</protein>
<dbReference type="InParanoid" id="A0A409XY75"/>
<evidence type="ECO:0000313" key="3">
    <source>
        <dbReference type="Proteomes" id="UP000284706"/>
    </source>
</evidence>
<evidence type="ECO:0000256" key="1">
    <source>
        <dbReference type="SAM" id="SignalP"/>
    </source>
</evidence>
<reference evidence="2 3" key="1">
    <citation type="journal article" date="2018" name="Evol. Lett.">
        <title>Horizontal gene cluster transfer increased hallucinogenic mushroom diversity.</title>
        <authorList>
            <person name="Reynolds H.T."/>
            <person name="Vijayakumar V."/>
            <person name="Gluck-Thaler E."/>
            <person name="Korotkin H.B."/>
            <person name="Matheny P.B."/>
            <person name="Slot J.C."/>
        </authorList>
    </citation>
    <scope>NUCLEOTIDE SEQUENCE [LARGE SCALE GENOMIC DNA]</scope>
    <source>
        <strain evidence="2 3">SRW20</strain>
    </source>
</reference>
<feature type="chain" id="PRO_5019115268" evidence="1">
    <location>
        <begin position="23"/>
        <end position="475"/>
    </location>
</feature>
<name>A0A409XY75_9AGAR</name>
<evidence type="ECO:0000313" key="2">
    <source>
        <dbReference type="EMBL" id="PPQ95679.1"/>
    </source>
</evidence>
<proteinExistence type="predicted"/>
<keyword evidence="3" id="KW-1185">Reference proteome</keyword>
<feature type="signal peptide" evidence="1">
    <location>
        <begin position="1"/>
        <end position="22"/>
    </location>
</feature>
<keyword evidence="1" id="KW-0732">Signal</keyword>
<accession>A0A409XY75</accession>